<protein>
    <submittedName>
        <fullName evidence="1">Uncharacterized protein</fullName>
    </submittedName>
</protein>
<comment type="caution">
    <text evidence="1">The sequence shown here is derived from an EMBL/GenBank/DDBJ whole genome shotgun (WGS) entry which is preliminary data.</text>
</comment>
<dbReference type="OrthoDB" id="413313at2759"/>
<dbReference type="AlphaFoldDB" id="A0A8J2LJ17"/>
<keyword evidence="2" id="KW-1185">Reference proteome</keyword>
<dbReference type="GO" id="GO:0005615">
    <property type="term" value="C:extracellular space"/>
    <property type="evidence" value="ECO:0007669"/>
    <property type="project" value="TreeGrafter"/>
</dbReference>
<dbReference type="PANTHER" id="PTHR10974:SF1">
    <property type="entry name" value="FI08016P-RELATED"/>
    <property type="match status" value="1"/>
</dbReference>
<dbReference type="CDD" id="cd16021">
    <property type="entry name" value="ALP_like"/>
    <property type="match status" value="1"/>
</dbReference>
<dbReference type="InterPro" id="IPR004245">
    <property type="entry name" value="DUF229"/>
</dbReference>
<sequence length="618" mass="72817">MSIQDTKIKRLAYIAAKGLKQRWKLIICIGLILLLLKVFKEVDEENERRLADAQKCLLPQLFPWSTDALLYETKNMSRPECINISNIRFKIVDNQLVRLREGDKFWNNSVCFYRSILHDPVRPDFKHLEKPRRFRIKNITTTLDPELEHIYVWCKPRFSSSRHRLRRKTIYEDYLSAVQLKPKLEEKLSNISGQDFYSVLIIGQDSLSHMSFRRFMPKFHEYLVSTMDAIEFNGFNSLGPGTHWSIFPLLSGLDFLEYQRECWPGQDKCPHIWRDFEARGYRTAYDEDSTDMGIFNEKEGFETNQFHYDFRPVSNLLRKRLTGHKYVYKEPYCYGSRLSSDVLMKNMCKITEKFHNEPFWSFMWAQSLSHSKNWLTGYSDQPMRDSLKYLNENQLLNKTILIILSDHGARYGDFRRFTRQGYLEERLPLLYIVLPKQFRAQFPLAALNMEQNANQLTTVFDVYEMMKDLLNLEDLAAERLAERANEASLSSRRNYRKRIPMGSAVVQRASVLALKYINDNLSNHSRCNQLQLVNVTQAFELKVQERLGVEYDRFGSSAQRDQMIEDRGHKSGNSLWDRWGLHTGEKTTPLLFLKLKEDKKTFLANGPELTIRKSSLPM</sequence>
<dbReference type="EMBL" id="CAJVCH010570227">
    <property type="protein sequence ID" value="CAG7834400.1"/>
    <property type="molecule type" value="Genomic_DNA"/>
</dbReference>
<dbReference type="Proteomes" id="UP000708208">
    <property type="component" value="Unassembled WGS sequence"/>
</dbReference>
<dbReference type="Pfam" id="PF02995">
    <property type="entry name" value="DUF229"/>
    <property type="match status" value="1"/>
</dbReference>
<gene>
    <name evidence="1" type="ORF">AFUS01_LOCUS43913</name>
</gene>
<name>A0A8J2LJ17_9HEXA</name>
<dbReference type="PANTHER" id="PTHR10974">
    <property type="entry name" value="FI08016P-RELATED"/>
    <property type="match status" value="1"/>
</dbReference>
<evidence type="ECO:0000313" key="1">
    <source>
        <dbReference type="EMBL" id="CAG7834400.1"/>
    </source>
</evidence>
<organism evidence="1 2">
    <name type="scientific">Allacma fusca</name>
    <dbReference type="NCBI Taxonomy" id="39272"/>
    <lineage>
        <taxon>Eukaryota</taxon>
        <taxon>Metazoa</taxon>
        <taxon>Ecdysozoa</taxon>
        <taxon>Arthropoda</taxon>
        <taxon>Hexapoda</taxon>
        <taxon>Collembola</taxon>
        <taxon>Symphypleona</taxon>
        <taxon>Sminthuridae</taxon>
        <taxon>Allacma</taxon>
    </lineage>
</organism>
<dbReference type="FunFam" id="3.40.720.10:FF:000017">
    <property type="entry name" value="Predicted protein"/>
    <property type="match status" value="1"/>
</dbReference>
<reference evidence="1" key="1">
    <citation type="submission" date="2021-06" db="EMBL/GenBank/DDBJ databases">
        <authorList>
            <person name="Hodson N. C."/>
            <person name="Mongue J. A."/>
            <person name="Jaron S. K."/>
        </authorList>
    </citation>
    <scope>NUCLEOTIDE SEQUENCE</scope>
</reference>
<evidence type="ECO:0000313" key="2">
    <source>
        <dbReference type="Proteomes" id="UP000708208"/>
    </source>
</evidence>
<accession>A0A8J2LJ17</accession>
<proteinExistence type="predicted"/>